<reference evidence="1" key="1">
    <citation type="submission" date="2018-05" db="EMBL/GenBank/DDBJ databases">
        <authorList>
            <person name="Lanie J.A."/>
            <person name="Ng W.-L."/>
            <person name="Kazmierczak K.M."/>
            <person name="Andrzejewski T.M."/>
            <person name="Davidsen T.M."/>
            <person name="Wayne K.J."/>
            <person name="Tettelin H."/>
            <person name="Glass J.I."/>
            <person name="Rusch D."/>
            <person name="Podicherti R."/>
            <person name="Tsui H.-C.T."/>
            <person name="Winkler M.E."/>
        </authorList>
    </citation>
    <scope>NUCLEOTIDE SEQUENCE</scope>
</reference>
<feature type="non-terminal residue" evidence="1">
    <location>
        <position position="66"/>
    </location>
</feature>
<organism evidence="1">
    <name type="scientific">marine metagenome</name>
    <dbReference type="NCBI Taxonomy" id="408172"/>
    <lineage>
        <taxon>unclassified sequences</taxon>
        <taxon>metagenomes</taxon>
        <taxon>ecological metagenomes</taxon>
    </lineage>
</organism>
<dbReference type="EMBL" id="UINC01050454">
    <property type="protein sequence ID" value="SVB63429.1"/>
    <property type="molecule type" value="Genomic_DNA"/>
</dbReference>
<sequence length="66" mass="7444">MVFTQKQNLLLKRLNSTLLFKAVSIAKLPLAFITGLKIDECNGNECVTSVRMKYLNKNPFGSTYFA</sequence>
<name>A0A382FLA1_9ZZZZ</name>
<proteinExistence type="predicted"/>
<dbReference type="AlphaFoldDB" id="A0A382FLA1"/>
<gene>
    <name evidence="1" type="ORF">METZ01_LOCUS216283</name>
</gene>
<evidence type="ECO:0000313" key="1">
    <source>
        <dbReference type="EMBL" id="SVB63429.1"/>
    </source>
</evidence>
<protein>
    <submittedName>
        <fullName evidence="1">Uncharacterized protein</fullName>
    </submittedName>
</protein>
<accession>A0A382FLA1</accession>